<feature type="compositionally biased region" description="Gly residues" evidence="1">
    <location>
        <begin position="140"/>
        <end position="153"/>
    </location>
</feature>
<gene>
    <name evidence="2" type="ORF">IQ63_05170</name>
</gene>
<dbReference type="Proteomes" id="UP000037151">
    <property type="component" value="Unassembled WGS sequence"/>
</dbReference>
<feature type="region of interest" description="Disordered" evidence="1">
    <location>
        <begin position="1"/>
        <end position="30"/>
    </location>
</feature>
<evidence type="ECO:0000256" key="1">
    <source>
        <dbReference type="SAM" id="MobiDB-lite"/>
    </source>
</evidence>
<protein>
    <submittedName>
        <fullName evidence="2">Uncharacterized protein</fullName>
    </submittedName>
</protein>
<feature type="compositionally biased region" description="Basic and acidic residues" evidence="1">
    <location>
        <begin position="19"/>
        <end position="30"/>
    </location>
</feature>
<sequence length="153" mass="15601">MEGGRRELPQEGGVFVRPGDQEADAREVQAAQERELGRFGDQEGTVGVEDVAGQVGASVGGVDAGDGGSREGGGREPVDELRCVVEEYAYVRGCVRWEEGGEQGRSGGGFAGEVVVGEDGVPPPQGRAVVGPAPGDEFGGRGGVLRGLHGGAR</sequence>
<feature type="region of interest" description="Disordered" evidence="1">
    <location>
        <begin position="57"/>
        <end position="78"/>
    </location>
</feature>
<dbReference type="EMBL" id="JPPY01000032">
    <property type="protein sequence ID" value="KND39074.1"/>
    <property type="molecule type" value="Genomic_DNA"/>
</dbReference>
<evidence type="ECO:0000313" key="2">
    <source>
        <dbReference type="EMBL" id="KND39074.1"/>
    </source>
</evidence>
<feature type="region of interest" description="Disordered" evidence="1">
    <location>
        <begin position="101"/>
        <end position="153"/>
    </location>
</feature>
<name>A0A0L0KNG1_9ACTN</name>
<dbReference type="PATRIC" id="fig|42234.21.peg.1066"/>
<dbReference type="AlphaFoldDB" id="A0A0L0KNG1"/>
<accession>A0A0L0KNG1</accession>
<feature type="compositionally biased region" description="Gly residues" evidence="1">
    <location>
        <begin position="58"/>
        <end position="67"/>
    </location>
</feature>
<feature type="compositionally biased region" description="Basic and acidic residues" evidence="1">
    <location>
        <begin position="68"/>
        <end position="78"/>
    </location>
</feature>
<evidence type="ECO:0000313" key="3">
    <source>
        <dbReference type="Proteomes" id="UP000037151"/>
    </source>
</evidence>
<comment type="caution">
    <text evidence="2">The sequence shown here is derived from an EMBL/GenBank/DDBJ whole genome shotgun (WGS) entry which is preliminary data.</text>
</comment>
<organism evidence="2 3">
    <name type="scientific">Streptomyces acidiscabies</name>
    <dbReference type="NCBI Taxonomy" id="42234"/>
    <lineage>
        <taxon>Bacteria</taxon>
        <taxon>Bacillati</taxon>
        <taxon>Actinomycetota</taxon>
        <taxon>Actinomycetes</taxon>
        <taxon>Kitasatosporales</taxon>
        <taxon>Streptomycetaceae</taxon>
        <taxon>Streptomyces</taxon>
    </lineage>
</organism>
<reference evidence="3" key="1">
    <citation type="submission" date="2014-07" db="EMBL/GenBank/DDBJ databases">
        <title>Genome sequencing of plant-pathogenic Streptomyces species.</title>
        <authorList>
            <person name="Harrison J."/>
            <person name="Sapp M."/>
            <person name="Thwaites R."/>
            <person name="Studholme D.J."/>
        </authorList>
    </citation>
    <scope>NUCLEOTIDE SEQUENCE [LARGE SCALE GENOMIC DNA]</scope>
    <source>
        <strain evidence="3">NCPPB 4445</strain>
    </source>
</reference>
<proteinExistence type="predicted"/>